<reference evidence="1" key="2">
    <citation type="journal article" date="2015" name="Fish Shellfish Immunol.">
        <title>Early steps in the European eel (Anguilla anguilla)-Vibrio vulnificus interaction in the gills: Role of the RtxA13 toxin.</title>
        <authorList>
            <person name="Callol A."/>
            <person name="Pajuelo D."/>
            <person name="Ebbesson L."/>
            <person name="Teles M."/>
            <person name="MacKenzie S."/>
            <person name="Amaro C."/>
        </authorList>
    </citation>
    <scope>NUCLEOTIDE SEQUENCE</scope>
</reference>
<reference evidence="1" key="1">
    <citation type="submission" date="2014-11" db="EMBL/GenBank/DDBJ databases">
        <authorList>
            <person name="Amaro Gonzalez C."/>
        </authorList>
    </citation>
    <scope>NUCLEOTIDE SEQUENCE</scope>
</reference>
<protein>
    <submittedName>
        <fullName evidence="1">Uncharacterized protein</fullName>
    </submittedName>
</protein>
<organism evidence="1">
    <name type="scientific">Anguilla anguilla</name>
    <name type="common">European freshwater eel</name>
    <name type="synonym">Muraena anguilla</name>
    <dbReference type="NCBI Taxonomy" id="7936"/>
    <lineage>
        <taxon>Eukaryota</taxon>
        <taxon>Metazoa</taxon>
        <taxon>Chordata</taxon>
        <taxon>Craniata</taxon>
        <taxon>Vertebrata</taxon>
        <taxon>Euteleostomi</taxon>
        <taxon>Actinopterygii</taxon>
        <taxon>Neopterygii</taxon>
        <taxon>Teleostei</taxon>
        <taxon>Anguilliformes</taxon>
        <taxon>Anguillidae</taxon>
        <taxon>Anguilla</taxon>
    </lineage>
</organism>
<accession>A0A0E9W4W0</accession>
<name>A0A0E9W4W0_ANGAN</name>
<dbReference type="EMBL" id="GBXM01023178">
    <property type="protein sequence ID" value="JAH85399.1"/>
    <property type="molecule type" value="Transcribed_RNA"/>
</dbReference>
<sequence>MSVHHLYPLILSRVMGDGGAYPCVQWVRGTRIHPGQATNLLHGTHSIHSGTHTYGQFRVSNWPACLWTVGGNRSARRKPMQTWGEPTPFLL</sequence>
<evidence type="ECO:0000313" key="1">
    <source>
        <dbReference type="EMBL" id="JAH85399.1"/>
    </source>
</evidence>
<proteinExistence type="predicted"/>
<dbReference type="AlphaFoldDB" id="A0A0E9W4W0"/>